<dbReference type="SUPFAM" id="SSF88713">
    <property type="entry name" value="Glycoside hydrolase/deacetylase"/>
    <property type="match status" value="2"/>
</dbReference>
<evidence type="ECO:0000256" key="2">
    <source>
        <dbReference type="SAM" id="SignalP"/>
    </source>
</evidence>
<dbReference type="InterPro" id="IPR011330">
    <property type="entry name" value="Glyco_hydro/deAcase_b/a-brl"/>
</dbReference>
<name>A0A6J8BBQ2_MYTCO</name>
<dbReference type="GO" id="GO:0016810">
    <property type="term" value="F:hydrolase activity, acting on carbon-nitrogen (but not peptide) bonds"/>
    <property type="evidence" value="ECO:0007669"/>
    <property type="project" value="InterPro"/>
</dbReference>
<feature type="domain" description="NodB homology" evidence="3">
    <location>
        <begin position="54"/>
        <end position="178"/>
    </location>
</feature>
<accession>A0A6J8BBQ2</accession>
<protein>
    <recommendedName>
        <fullName evidence="3">NodB homology domain-containing protein</fullName>
    </recommendedName>
</protein>
<evidence type="ECO:0000256" key="1">
    <source>
        <dbReference type="SAM" id="MobiDB-lite"/>
    </source>
</evidence>
<feature type="chain" id="PRO_5026702894" description="NodB homology domain-containing protein" evidence="2">
    <location>
        <begin position="22"/>
        <end position="1114"/>
    </location>
</feature>
<reference evidence="4 5" key="1">
    <citation type="submission" date="2020-06" db="EMBL/GenBank/DDBJ databases">
        <authorList>
            <person name="Li R."/>
            <person name="Bekaert M."/>
        </authorList>
    </citation>
    <scope>NUCLEOTIDE SEQUENCE [LARGE SCALE GENOMIC DNA]</scope>
    <source>
        <strain evidence="5">wild</strain>
    </source>
</reference>
<feature type="region of interest" description="Disordered" evidence="1">
    <location>
        <begin position="385"/>
        <end position="463"/>
    </location>
</feature>
<evidence type="ECO:0000313" key="5">
    <source>
        <dbReference type="Proteomes" id="UP000507470"/>
    </source>
</evidence>
<dbReference type="PANTHER" id="PTHR45985:SF8">
    <property type="entry name" value="CHITIN DEACETYLASE-LIKE 9, ISOFORM A"/>
    <property type="match status" value="1"/>
</dbReference>
<dbReference type="InterPro" id="IPR052740">
    <property type="entry name" value="CE4"/>
</dbReference>
<dbReference type="EMBL" id="CACVKT020002952">
    <property type="protein sequence ID" value="CAC5380821.1"/>
    <property type="molecule type" value="Genomic_DNA"/>
</dbReference>
<organism evidence="4 5">
    <name type="scientific">Mytilus coruscus</name>
    <name type="common">Sea mussel</name>
    <dbReference type="NCBI Taxonomy" id="42192"/>
    <lineage>
        <taxon>Eukaryota</taxon>
        <taxon>Metazoa</taxon>
        <taxon>Spiralia</taxon>
        <taxon>Lophotrochozoa</taxon>
        <taxon>Mollusca</taxon>
        <taxon>Bivalvia</taxon>
        <taxon>Autobranchia</taxon>
        <taxon>Pteriomorphia</taxon>
        <taxon>Mytilida</taxon>
        <taxon>Mytiloidea</taxon>
        <taxon>Mytilidae</taxon>
        <taxon>Mytilinae</taxon>
        <taxon>Mytilus</taxon>
    </lineage>
</organism>
<feature type="region of interest" description="Disordered" evidence="1">
    <location>
        <begin position="641"/>
        <end position="664"/>
    </location>
</feature>
<feature type="signal peptide" evidence="2">
    <location>
        <begin position="1"/>
        <end position="21"/>
    </location>
</feature>
<dbReference type="AlphaFoldDB" id="A0A6J8BBQ2"/>
<dbReference type="Proteomes" id="UP000507470">
    <property type="component" value="Unassembled WGS sequence"/>
</dbReference>
<dbReference type="Pfam" id="PF01522">
    <property type="entry name" value="Polysacc_deac_1"/>
    <property type="match status" value="1"/>
</dbReference>
<feature type="compositionally biased region" description="Low complexity" evidence="1">
    <location>
        <begin position="385"/>
        <end position="394"/>
    </location>
</feature>
<gene>
    <name evidence="4" type="ORF">MCOR_16752</name>
</gene>
<dbReference type="OrthoDB" id="504708at2759"/>
<feature type="compositionally biased region" description="Polar residues" evidence="1">
    <location>
        <begin position="399"/>
        <end position="431"/>
    </location>
</feature>
<keyword evidence="2" id="KW-0732">Signal</keyword>
<evidence type="ECO:0000313" key="4">
    <source>
        <dbReference type="EMBL" id="CAC5380821.1"/>
    </source>
</evidence>
<keyword evidence="5" id="KW-1185">Reference proteome</keyword>
<feature type="compositionally biased region" description="Polar residues" evidence="1">
    <location>
        <begin position="654"/>
        <end position="664"/>
    </location>
</feature>
<proteinExistence type="predicted"/>
<evidence type="ECO:0000259" key="3">
    <source>
        <dbReference type="Pfam" id="PF01522"/>
    </source>
</evidence>
<dbReference type="GO" id="GO:0005975">
    <property type="term" value="P:carbohydrate metabolic process"/>
    <property type="evidence" value="ECO:0007669"/>
    <property type="project" value="InterPro"/>
</dbReference>
<dbReference type="Gene3D" id="3.20.20.370">
    <property type="entry name" value="Glycoside hydrolase/deacetylase"/>
    <property type="match status" value="2"/>
</dbReference>
<sequence>MELQLTLTALFVYMFLLEISAYTPNKCTRCQNTHTCKPPNCVCCSNDMPLPYKTIPQMVFFTFDDAITPQVAGFYRQLFDSSRRNPNGCPVSMTLFISHSNTVYSLVREFYQKGMEIASHSVSHGHPKTSTFKDEALKQKQNLARMARIPHTRIKGWRSPFLEPLGDAQPNMLHELGYSYDATLTISKKTLKEKPPVPFTLDYGWPYDCKIKPCPRKQHRGFWEVPVISLMDYLQRFDCVYVDGCNNPPPDEEAAFRFLWNNFESYYKTNKAPFGINMHASWFFYPDRLKAMDRFIRELVLLDDVYIVSVKQVIEWLRNPVKLQDVNSFGPWSCNNANSNGTGSQTAFDLRNKQIEQRLKELRHERYVKQETDFLQKHRTWKMQQTAKKAATAKLSRYPNYQQRTPQRQFYSQQHPRVSSGQTSSTMTWQQMLVAHSRKQHAQSRPRYAQQSHRPGFSPRVGMIQNVPQVRPPLAPKRMIRPVGKNSDPRRKQIMLKEQKRIRKQQRIAAENRLKKTIKLQDERNAKSDVPKTIIRDNTVSTESNKIVSNTPRKHFQTRTHINMNNERRVPVPRTNVILNPTNRLQIPKKVSKSHNHVNVPKRQQLPRMQTKMNEEIKSVPKFVHSKPVQTVINKPKLHDSMQTPVKRERIKPKSSTMKSTNSVVSPIVEPKRKYFSAPNVQMIGGSWNFFNMNNADMKIPWRSWITDTRKDRTIEKITKGQTKVISSNVKKVDRHLNLMKTQQTMSPREKKNGTIQTDIFSTKAPSISKTIKPINSSTANMKVVENIVKTDINLTHFGQGTSIPALNNCQQNVNCLLPDCLCMTNKNPFEMKRSEIPQIVYITFEGDINFLSYSKMRSLFKSQRINPNGCPISSTFFVSESGSSYSLARNLQRYGTEIAMHGFKKHYVDMVSLKSDIDKQMQTFAQRIGNQGRSLTGWRSPDLKIFGDEQFEFIKNKSIYDSSLVLDRSMKAFPFTLDFGLDKHCTDMKYCHLNGHQGIWEVPIIPLFGYNQSEPCVYADECSNRPTNTEETYQYLLKNFEKYYHNNRAPFGLHLKQNWFLWSSSKNLAGLSKFIDNILEYNDVYIVTISDMIEWLKRPTKISDITKTNIWNC</sequence>
<dbReference type="PANTHER" id="PTHR45985">
    <property type="match status" value="1"/>
</dbReference>
<dbReference type="InterPro" id="IPR002509">
    <property type="entry name" value="NODB_dom"/>
</dbReference>